<dbReference type="InterPro" id="IPR011793">
    <property type="entry name" value="YbdK"/>
</dbReference>
<dbReference type="OrthoDB" id="9803842at2"/>
<reference evidence="6 7" key="1">
    <citation type="submission" date="2016-10" db="EMBL/GenBank/DDBJ databases">
        <authorList>
            <person name="de Groot N.N."/>
        </authorList>
    </citation>
    <scope>NUCLEOTIDE SEQUENCE [LARGE SCALE GENOMIC DNA]</scope>
    <source>
        <strain evidence="6 7">CGMCC 1.7056</strain>
    </source>
</reference>
<dbReference type="PANTHER" id="PTHR36510">
    <property type="entry name" value="GLUTAMATE--CYSTEINE LIGASE 2-RELATED"/>
    <property type="match status" value="1"/>
</dbReference>
<dbReference type="NCBIfam" id="NF010041">
    <property type="entry name" value="PRK13517.1-1"/>
    <property type="match status" value="1"/>
</dbReference>
<proteinExistence type="inferred from homology"/>
<dbReference type="RefSeq" id="WP_091126312.1">
    <property type="nucleotide sequence ID" value="NZ_FOLB01000016.1"/>
</dbReference>
<keyword evidence="2 5" id="KW-0547">Nucleotide-binding</keyword>
<dbReference type="Proteomes" id="UP000198832">
    <property type="component" value="Unassembled WGS sequence"/>
</dbReference>
<evidence type="ECO:0000313" key="7">
    <source>
        <dbReference type="Proteomes" id="UP000198832"/>
    </source>
</evidence>
<evidence type="ECO:0000256" key="2">
    <source>
        <dbReference type="ARBA" id="ARBA00022741"/>
    </source>
</evidence>
<dbReference type="AlphaFoldDB" id="A0A1I1ND89"/>
<dbReference type="InterPro" id="IPR006336">
    <property type="entry name" value="GCS2"/>
</dbReference>
<evidence type="ECO:0000256" key="3">
    <source>
        <dbReference type="ARBA" id="ARBA00022840"/>
    </source>
</evidence>
<comment type="function">
    <text evidence="5">ATP-dependent carboxylate-amine ligase which exhibits weak glutamate--cysteine ligase activity.</text>
</comment>
<dbReference type="GO" id="GO:0005524">
    <property type="term" value="F:ATP binding"/>
    <property type="evidence" value="ECO:0007669"/>
    <property type="project" value="UniProtKB-KW"/>
</dbReference>
<dbReference type="InterPro" id="IPR050141">
    <property type="entry name" value="GCL_type2/YbdK_subfam"/>
</dbReference>
<dbReference type="HAMAP" id="MF_01609">
    <property type="entry name" value="Glu_cys_ligase_2"/>
    <property type="match status" value="1"/>
</dbReference>
<evidence type="ECO:0000256" key="1">
    <source>
        <dbReference type="ARBA" id="ARBA00022598"/>
    </source>
</evidence>
<name>A0A1I1ND89_9ACTN</name>
<gene>
    <name evidence="6" type="ORF">SAMN04487968_11625</name>
</gene>
<dbReference type="Gene3D" id="3.30.590.20">
    <property type="match status" value="1"/>
</dbReference>
<dbReference type="SUPFAM" id="SSF55931">
    <property type="entry name" value="Glutamine synthetase/guanido kinase"/>
    <property type="match status" value="1"/>
</dbReference>
<dbReference type="STRING" id="574651.SAMN04487968_11625"/>
<dbReference type="NCBIfam" id="TIGR02050">
    <property type="entry name" value="gshA_cyan_rel"/>
    <property type="match status" value="1"/>
</dbReference>
<comment type="similarity">
    <text evidence="5">Belongs to the glutamate--cysteine ligase type 2 family. YbdK subfamily.</text>
</comment>
<protein>
    <recommendedName>
        <fullName evidence="5">Putative glutamate--cysteine ligase 2</fullName>
        <ecNumber evidence="5">6.3.2.2</ecNumber>
    </recommendedName>
    <alternativeName>
        <fullName evidence="5">Gamma-glutamylcysteine synthetase 2</fullName>
        <shortName evidence="5">GCS 2</shortName>
        <shortName evidence="5">Gamma-GCS 2</shortName>
    </alternativeName>
</protein>
<evidence type="ECO:0000313" key="6">
    <source>
        <dbReference type="EMBL" id="SFC95346.1"/>
    </source>
</evidence>
<comment type="catalytic activity">
    <reaction evidence="4 5">
        <text>L-cysteine + L-glutamate + ATP = gamma-L-glutamyl-L-cysteine + ADP + phosphate + H(+)</text>
        <dbReference type="Rhea" id="RHEA:13285"/>
        <dbReference type="ChEBI" id="CHEBI:15378"/>
        <dbReference type="ChEBI" id="CHEBI:29985"/>
        <dbReference type="ChEBI" id="CHEBI:30616"/>
        <dbReference type="ChEBI" id="CHEBI:35235"/>
        <dbReference type="ChEBI" id="CHEBI:43474"/>
        <dbReference type="ChEBI" id="CHEBI:58173"/>
        <dbReference type="ChEBI" id="CHEBI:456216"/>
        <dbReference type="EC" id="6.3.2.2"/>
    </reaction>
</comment>
<keyword evidence="3 5" id="KW-0067">ATP-binding</keyword>
<accession>A0A1I1ND89</accession>
<organism evidence="6 7">
    <name type="scientific">Nocardioides terrae</name>
    <dbReference type="NCBI Taxonomy" id="574651"/>
    <lineage>
        <taxon>Bacteria</taxon>
        <taxon>Bacillati</taxon>
        <taxon>Actinomycetota</taxon>
        <taxon>Actinomycetes</taxon>
        <taxon>Propionibacteriales</taxon>
        <taxon>Nocardioidaceae</taxon>
        <taxon>Nocardioides</taxon>
    </lineage>
</organism>
<dbReference type="EMBL" id="FOLB01000016">
    <property type="protein sequence ID" value="SFC95346.1"/>
    <property type="molecule type" value="Genomic_DNA"/>
</dbReference>
<dbReference type="PANTHER" id="PTHR36510:SF1">
    <property type="entry name" value="GLUTAMATE--CYSTEINE LIGASE 2-RELATED"/>
    <property type="match status" value="1"/>
</dbReference>
<dbReference type="EC" id="6.3.2.2" evidence="5"/>
<dbReference type="InterPro" id="IPR014746">
    <property type="entry name" value="Gln_synth/guanido_kin_cat_dom"/>
</dbReference>
<dbReference type="Pfam" id="PF04107">
    <property type="entry name" value="GCS2"/>
    <property type="match status" value="1"/>
</dbReference>
<keyword evidence="1 5" id="KW-0436">Ligase</keyword>
<dbReference type="GO" id="GO:0042398">
    <property type="term" value="P:modified amino acid biosynthetic process"/>
    <property type="evidence" value="ECO:0007669"/>
    <property type="project" value="InterPro"/>
</dbReference>
<keyword evidence="7" id="KW-1185">Reference proteome</keyword>
<sequence>MSRPHGSRRRLGVEEELLLSDATTGALRPVAGEVLAACQGAGDTGSAASLKHEFFLTQVEVATTPHAEIGEVRSELAGGRARIAEAGAAMGVAPLAVPGPVLALPSTDRHVSPGERYAAVERHYGETAHLSLMCAMHVHVEVADPDEGVAVIDRVRPWVPVLLAMSTNSPFWHGADTGHASWRSRVWNMWPTSGPAEPFGNADGYRARAKDMVARGAALDEGLINLDVRLSHRYPTVEFRVADVCTDLDDAMVIAALARALVVHFAARAGEPPDVWRVDELRVAAWRAARFGLADSLLSPVSRELVPAAEMAQELADLVAEALADVGDAELVRRGVETLAARGTGATRQREAFAAGGGLAEVVADLRERTVGRQRPDDTARSGTPA</sequence>
<dbReference type="GO" id="GO:0004357">
    <property type="term" value="F:glutamate-cysteine ligase activity"/>
    <property type="evidence" value="ECO:0007669"/>
    <property type="project" value="UniProtKB-EC"/>
</dbReference>
<evidence type="ECO:0000256" key="5">
    <source>
        <dbReference type="HAMAP-Rule" id="MF_01609"/>
    </source>
</evidence>
<evidence type="ECO:0000256" key="4">
    <source>
        <dbReference type="ARBA" id="ARBA00048819"/>
    </source>
</evidence>